<organism evidence="3 4">
    <name type="scientific">Xylanimonas cellulosilytica (strain DSM 15894 / JCM 12276 / CECT 5975 / KCTC 9989 / LMG 20990 / NBRC 107835 / XIL07)</name>
    <dbReference type="NCBI Taxonomy" id="446471"/>
    <lineage>
        <taxon>Bacteria</taxon>
        <taxon>Bacillati</taxon>
        <taxon>Actinomycetota</taxon>
        <taxon>Actinomycetes</taxon>
        <taxon>Micrococcales</taxon>
        <taxon>Promicromonosporaceae</taxon>
        <taxon>Xylanimonas</taxon>
    </lineage>
</organism>
<evidence type="ECO:0008006" key="5">
    <source>
        <dbReference type="Google" id="ProtNLM"/>
    </source>
</evidence>
<dbReference type="Pfam" id="PF13196">
    <property type="entry name" value="DUF4012"/>
    <property type="match status" value="1"/>
</dbReference>
<evidence type="ECO:0000313" key="4">
    <source>
        <dbReference type="Proteomes" id="UP000002255"/>
    </source>
</evidence>
<dbReference type="OrthoDB" id="3203519at2"/>
<evidence type="ECO:0000313" key="3">
    <source>
        <dbReference type="EMBL" id="ACZ31916.1"/>
    </source>
</evidence>
<feature type="transmembrane region" description="Helical" evidence="2">
    <location>
        <begin position="39"/>
        <end position="63"/>
    </location>
</feature>
<dbReference type="eggNOG" id="COG2959">
    <property type="taxonomic scope" value="Bacteria"/>
</dbReference>
<keyword evidence="2" id="KW-0812">Transmembrane</keyword>
<dbReference type="RefSeq" id="WP_012879658.1">
    <property type="nucleotide sequence ID" value="NC_013530.1"/>
</dbReference>
<protein>
    <recommendedName>
        <fullName evidence="5">DUF4012 domain-containing protein</fullName>
    </recommendedName>
</protein>
<reference evidence="4" key="1">
    <citation type="submission" date="2009-11" db="EMBL/GenBank/DDBJ databases">
        <title>The complete chromosome of Xylanimonas cellulosilytica DSM 15894.</title>
        <authorList>
            <consortium name="US DOE Joint Genome Institute (JGI-PGF)"/>
            <person name="Lucas S."/>
            <person name="Copeland A."/>
            <person name="Lapidus A."/>
            <person name="Glavina del Rio T."/>
            <person name="Dalin E."/>
            <person name="Tice H."/>
            <person name="Bruce D."/>
            <person name="Goodwin L."/>
            <person name="Pitluck S."/>
            <person name="Kyrpides N."/>
            <person name="Mavromatis K."/>
            <person name="Ivanova N."/>
            <person name="Mikhailova N."/>
            <person name="Foster B."/>
            <person name="Clum A."/>
            <person name="Brettin T."/>
            <person name="Detter J.C."/>
            <person name="Han C."/>
            <person name="Larimer F."/>
            <person name="Land M."/>
            <person name="Hauser L."/>
            <person name="Markowitz V."/>
            <person name="Cheng J.F."/>
            <person name="Hugenholtz P."/>
            <person name="Woyke T."/>
            <person name="Wu D."/>
            <person name="Gehrich-Schroeter G."/>
            <person name="Schneider S."/>
            <person name="Pukall S.R."/>
            <person name="Klenk H.P."/>
            <person name="Eisen J.A."/>
        </authorList>
    </citation>
    <scope>NUCLEOTIDE SEQUENCE [LARGE SCALE GENOMIC DNA]</scope>
    <source>
        <strain evidence="4">DSM 15894 / CECT 5975 / LMG 20990 / XIL07</strain>
    </source>
</reference>
<accession>D1BZ19</accession>
<name>D1BZ19_XYLCX</name>
<keyword evidence="2" id="KW-0472">Membrane</keyword>
<dbReference type="Proteomes" id="UP000002255">
    <property type="component" value="Chromosome"/>
</dbReference>
<evidence type="ECO:0000256" key="2">
    <source>
        <dbReference type="SAM" id="Phobius"/>
    </source>
</evidence>
<reference evidence="3 4" key="2">
    <citation type="journal article" date="2010" name="Stand. Genomic Sci.">
        <title>Complete genome sequence of Xylanimonas cellulosilytica type strain (XIL07).</title>
        <authorList>
            <person name="Foster B."/>
            <person name="Pukall R."/>
            <person name="Abt B."/>
            <person name="Nolan M."/>
            <person name="Glavina Del Rio T."/>
            <person name="Chen F."/>
            <person name="Lucas S."/>
            <person name="Tice H."/>
            <person name="Pitluck S."/>
            <person name="Cheng J.-F."/>
            <person name="Chertkov O."/>
            <person name="Brettin T."/>
            <person name="Han C."/>
            <person name="Detter J.C."/>
            <person name="Bruce D."/>
            <person name="Goodwin L."/>
            <person name="Ivanova N."/>
            <person name="Mavromatis K."/>
            <person name="Pati A."/>
            <person name="Mikhailova N."/>
            <person name="Chen A."/>
            <person name="Palaniappan K."/>
            <person name="Land M."/>
            <person name="Hauser L."/>
            <person name="Chang Y.-J."/>
            <person name="Jeffries C.D."/>
            <person name="Chain P."/>
            <person name="Rohde M."/>
            <person name="Goeker M."/>
            <person name="Bristow J."/>
            <person name="Eisen J.A."/>
            <person name="Markowitz V."/>
            <person name="Hugenholtz P."/>
            <person name="Kyrpides N.C."/>
            <person name="Klenk H.-P."/>
            <person name="Lapidus A."/>
        </authorList>
    </citation>
    <scope>NUCLEOTIDE SEQUENCE [LARGE SCALE GENOMIC DNA]</scope>
    <source>
        <strain evidence="4">DSM 15894 / CECT 5975 / LMG 20990 / XIL07</strain>
    </source>
</reference>
<evidence type="ECO:0000256" key="1">
    <source>
        <dbReference type="SAM" id="MobiDB-lite"/>
    </source>
</evidence>
<keyword evidence="2" id="KW-1133">Transmembrane helix</keyword>
<dbReference type="STRING" id="446471.Xcel_2908"/>
<proteinExistence type="predicted"/>
<keyword evidence="4" id="KW-1185">Reference proteome</keyword>
<dbReference type="KEGG" id="xce:Xcel_2908"/>
<gene>
    <name evidence="3" type="ordered locus">Xcel_2908</name>
</gene>
<dbReference type="EMBL" id="CP001821">
    <property type="protein sequence ID" value="ACZ31916.1"/>
    <property type="molecule type" value="Genomic_DNA"/>
</dbReference>
<dbReference type="AlphaFoldDB" id="D1BZ19"/>
<dbReference type="HOGENOM" id="CLU_020572_1_0_11"/>
<dbReference type="InterPro" id="IPR025101">
    <property type="entry name" value="DUF4012"/>
</dbReference>
<sequence>MAHEGWGAGWSKTTPPTAPPRARAKRQESEHRKRNRRRAWIGAGITAGAVVVTTAGLGAWVAYDALGARASLEEAAAAIPQLEQRLRTSPDEAQQDLEALQTNTADAARRTSGPLWALAGKAPVLGDDIRALAKIAETVDMLAVDVLPRMSAAAQAVTPERLAPQDGRVNLAAIQEVRADVVAADLAVGSAVERLSAVPREGLIAQLADAADEVQDQLAQVRLTTATAARAVELLPPMLGADGPREWLVLAQNNAQQRATGGIPGAVLLVHADDGELGFVDKASTADISVFDAPVLPLTDTEEALFGAGLGRWVQNINFTPHFPRTAELASEMWVQRMGGNPRGVLSIDPVALQSLVGATGPVTFEDPFGVPITLTEQTTAEFLMSTIYANYTVPSDQDEVFALAAEAVFAALTTGDVDAGRAIDALVGAADEGRLMVWSADNAEQALLAGTVLSGELRGSLPSLDGYTSPKVGAFLNMTTSGKLGFYLETSHEVEDVRLRPDGSQEFTLLLRLTNVLAPGAEADLPPYVTGNTPGEGTIRNNLLVYAPTNGAITGVTDAAGEQVSVLTQIHGDLPVVARTVAVAPGETEELQFRIVSGREQRGDIHVRTTPGPAAS</sequence>
<feature type="region of interest" description="Disordered" evidence="1">
    <location>
        <begin position="1"/>
        <end position="37"/>
    </location>
</feature>